<dbReference type="PANTHER" id="PTHR42734:SF5">
    <property type="entry name" value="IRON TRANSPORT SYSTEM ATP-BINDING PROTEIN HI_0361-RELATED"/>
    <property type="match status" value="1"/>
</dbReference>
<dbReference type="SMART" id="SM00382">
    <property type="entry name" value="AAA"/>
    <property type="match status" value="1"/>
</dbReference>
<dbReference type="EMBL" id="PYYB01000001">
    <property type="protein sequence ID" value="PTL60480.1"/>
    <property type="molecule type" value="Genomic_DNA"/>
</dbReference>
<dbReference type="InterPro" id="IPR003439">
    <property type="entry name" value="ABC_transporter-like_ATP-bd"/>
</dbReference>
<dbReference type="Proteomes" id="UP000240739">
    <property type="component" value="Unassembled WGS sequence"/>
</dbReference>
<dbReference type="Gene3D" id="3.40.50.300">
    <property type="entry name" value="P-loop containing nucleotide triphosphate hydrolases"/>
    <property type="match status" value="1"/>
</dbReference>
<name>A0A2T4UML4_9ACTN</name>
<feature type="domain" description="ABC transporter" evidence="5">
    <location>
        <begin position="22"/>
        <end position="246"/>
    </location>
</feature>
<reference evidence="6 7" key="1">
    <citation type="submission" date="2018-03" db="EMBL/GenBank/DDBJ databases">
        <title>Aquarubrobacter algicola gen. nov., sp. nov., a novel actinobacterium isolated from shallow eutrophic lake during the end of cyanobacterial harmful algal blooms.</title>
        <authorList>
            <person name="Chun S.J."/>
        </authorList>
    </citation>
    <scope>NUCLEOTIDE SEQUENCE [LARGE SCALE GENOMIC DNA]</scope>
    <source>
        <strain evidence="6 7">Seoho-28</strain>
    </source>
</reference>
<dbReference type="SUPFAM" id="SSF52540">
    <property type="entry name" value="P-loop containing nucleoside triphosphate hydrolases"/>
    <property type="match status" value="1"/>
</dbReference>
<accession>A0A2T4UML4</accession>
<dbReference type="AlphaFoldDB" id="A0A2T4UML4"/>
<dbReference type="InterPro" id="IPR027417">
    <property type="entry name" value="P-loop_NTPase"/>
</dbReference>
<keyword evidence="2" id="KW-0813">Transport</keyword>
<evidence type="ECO:0000256" key="1">
    <source>
        <dbReference type="ARBA" id="ARBA00005417"/>
    </source>
</evidence>
<dbReference type="PROSITE" id="PS00211">
    <property type="entry name" value="ABC_TRANSPORTER_1"/>
    <property type="match status" value="1"/>
</dbReference>
<dbReference type="InterPro" id="IPR017871">
    <property type="entry name" value="ABC_transporter-like_CS"/>
</dbReference>
<dbReference type="InterPro" id="IPR050153">
    <property type="entry name" value="Metal_Ion_Import_ABC"/>
</dbReference>
<protein>
    <submittedName>
        <fullName evidence="6">Metal ABC transporter ATP-binding protein</fullName>
    </submittedName>
</protein>
<comment type="caution">
    <text evidence="6">The sequence shown here is derived from an EMBL/GenBank/DDBJ whole genome shotgun (WGS) entry which is preliminary data.</text>
</comment>
<dbReference type="InterPro" id="IPR003593">
    <property type="entry name" value="AAA+_ATPase"/>
</dbReference>
<dbReference type="GO" id="GO:0016887">
    <property type="term" value="F:ATP hydrolysis activity"/>
    <property type="evidence" value="ECO:0007669"/>
    <property type="project" value="InterPro"/>
</dbReference>
<dbReference type="Pfam" id="PF00005">
    <property type="entry name" value="ABC_tran"/>
    <property type="match status" value="1"/>
</dbReference>
<dbReference type="RefSeq" id="WP_107569141.1">
    <property type="nucleotide sequence ID" value="NZ_PYYB01000001.1"/>
</dbReference>
<evidence type="ECO:0000256" key="3">
    <source>
        <dbReference type="ARBA" id="ARBA00022741"/>
    </source>
</evidence>
<keyword evidence="7" id="KW-1185">Reference proteome</keyword>
<dbReference type="PANTHER" id="PTHR42734">
    <property type="entry name" value="METAL TRANSPORT SYSTEM ATP-BINDING PROTEIN TM_0124-RELATED"/>
    <property type="match status" value="1"/>
</dbReference>
<keyword evidence="4 6" id="KW-0067">ATP-binding</keyword>
<evidence type="ECO:0000259" key="5">
    <source>
        <dbReference type="PROSITE" id="PS50893"/>
    </source>
</evidence>
<evidence type="ECO:0000313" key="6">
    <source>
        <dbReference type="EMBL" id="PTL60480.1"/>
    </source>
</evidence>
<sequence>MSTVSPAEPTVGADPGVPLLAVRGVTAGYRPAPAPPILDGIDFTVGAGRRVAVLGPNGGGKTTLFRVLLGELAPRAGTVELARAAVVPQTERSRLDFPVSALDVALMGAISRLPWWRRPGRAERAQAREALAAVGLGEHVDRTFGDLSGGQRQRVLVARALVQDAPVILLDEPFSGLDATSAALLEDVLARLAAEGRTLLIATHDVQQARGWNDLVLCLNQQQIAFGAPSLLTREVLERTYGADLVDIDCAQHGPERTVLPAHHCDHDHGHDHRP</sequence>
<organism evidence="6 7">
    <name type="scientific">Paraconexibacter algicola</name>
    <dbReference type="NCBI Taxonomy" id="2133960"/>
    <lineage>
        <taxon>Bacteria</taxon>
        <taxon>Bacillati</taxon>
        <taxon>Actinomycetota</taxon>
        <taxon>Thermoleophilia</taxon>
        <taxon>Solirubrobacterales</taxon>
        <taxon>Paraconexibacteraceae</taxon>
        <taxon>Paraconexibacter</taxon>
    </lineage>
</organism>
<proteinExistence type="inferred from homology"/>
<dbReference type="PROSITE" id="PS50893">
    <property type="entry name" value="ABC_TRANSPORTER_2"/>
    <property type="match status" value="1"/>
</dbReference>
<dbReference type="GO" id="GO:0005524">
    <property type="term" value="F:ATP binding"/>
    <property type="evidence" value="ECO:0007669"/>
    <property type="project" value="UniProtKB-KW"/>
</dbReference>
<comment type="similarity">
    <text evidence="1">Belongs to the ABC transporter superfamily.</text>
</comment>
<evidence type="ECO:0000313" key="7">
    <source>
        <dbReference type="Proteomes" id="UP000240739"/>
    </source>
</evidence>
<keyword evidence="3" id="KW-0547">Nucleotide-binding</keyword>
<evidence type="ECO:0000256" key="2">
    <source>
        <dbReference type="ARBA" id="ARBA00022448"/>
    </source>
</evidence>
<gene>
    <name evidence="6" type="ORF">C7Y72_12930</name>
</gene>
<evidence type="ECO:0000256" key="4">
    <source>
        <dbReference type="ARBA" id="ARBA00022840"/>
    </source>
</evidence>
<dbReference type="OrthoDB" id="9806471at2"/>